<dbReference type="EMBL" id="PVXO01000016">
    <property type="protein sequence ID" value="PRR79770.1"/>
    <property type="molecule type" value="Genomic_DNA"/>
</dbReference>
<gene>
    <name evidence="1" type="ORF">CLLI_07000</name>
</gene>
<comment type="caution">
    <text evidence="1">The sequence shown here is derived from an EMBL/GenBank/DDBJ whole genome shotgun (WGS) entry which is preliminary data.</text>
</comment>
<evidence type="ECO:0000313" key="1">
    <source>
        <dbReference type="EMBL" id="PRR79770.1"/>
    </source>
</evidence>
<accession>A0A2T0B7A1</accession>
<keyword evidence="2" id="KW-1185">Reference proteome</keyword>
<name>A0A2T0B7A1_9CLOT</name>
<dbReference type="Proteomes" id="UP000239706">
    <property type="component" value="Unassembled WGS sequence"/>
</dbReference>
<organism evidence="1 2">
    <name type="scientific">Clostridium liquoris</name>
    <dbReference type="NCBI Taxonomy" id="1289519"/>
    <lineage>
        <taxon>Bacteria</taxon>
        <taxon>Bacillati</taxon>
        <taxon>Bacillota</taxon>
        <taxon>Clostridia</taxon>
        <taxon>Eubacteriales</taxon>
        <taxon>Clostridiaceae</taxon>
        <taxon>Clostridium</taxon>
    </lineage>
</organism>
<protein>
    <submittedName>
        <fullName evidence="1">Uncharacterized protein</fullName>
    </submittedName>
</protein>
<sequence length="245" mass="28478">MGPIYDSKVNKIMELLKFKTRDEAAEELGYRNYKSLDMYMRRKNFRYDGDSGQYVLKEDAIDKLNKDLKSYAPTKVVNIITAFEKVNPDPMFIAKQGGFKDHKEMAEYMANKGYEWNVYKNNYVKTIGKAEEKTADEVINETVTTQNPLTDIDEYIPFIQFLYEKRGDIYQLLSGTKEYGTIPRYVVPGLVRTKAIYMSDMVAKLTAEFSKEKNISQREIVEGALIEYLQKYGFKREIETLLSQG</sequence>
<dbReference type="OrthoDB" id="2373107at2"/>
<dbReference type="RefSeq" id="WP_106062868.1">
    <property type="nucleotide sequence ID" value="NZ_PVXO01000016.1"/>
</dbReference>
<dbReference type="AlphaFoldDB" id="A0A2T0B7A1"/>
<proteinExistence type="predicted"/>
<evidence type="ECO:0000313" key="2">
    <source>
        <dbReference type="Proteomes" id="UP000239706"/>
    </source>
</evidence>
<reference evidence="1 2" key="1">
    <citation type="submission" date="2018-03" db="EMBL/GenBank/DDBJ databases">
        <title>Genome sequence of Clostridium liquoris DSM 100320.</title>
        <authorList>
            <person name="Poehlein A."/>
            <person name="Daniel R."/>
        </authorList>
    </citation>
    <scope>NUCLEOTIDE SEQUENCE [LARGE SCALE GENOMIC DNA]</scope>
    <source>
        <strain evidence="1 2">DSM 100320</strain>
    </source>
</reference>